<reference evidence="1 2" key="1">
    <citation type="submission" date="2020-08" db="EMBL/GenBank/DDBJ databases">
        <title>Genomic Encyclopedia of Type Strains, Phase IV (KMG-IV): sequencing the most valuable type-strain genomes for metagenomic binning, comparative biology and taxonomic classification.</title>
        <authorList>
            <person name="Goeker M."/>
        </authorList>
    </citation>
    <scope>NUCLEOTIDE SEQUENCE [LARGE SCALE GENOMIC DNA]</scope>
    <source>
        <strain evidence="1 2">DSM 17976</strain>
    </source>
</reference>
<dbReference type="RefSeq" id="WP_183971566.1">
    <property type="nucleotide sequence ID" value="NZ_JACIBY010000001.1"/>
</dbReference>
<comment type="caution">
    <text evidence="1">The sequence shown here is derived from an EMBL/GenBank/DDBJ whole genome shotgun (WGS) entry which is preliminary data.</text>
</comment>
<evidence type="ECO:0000313" key="2">
    <source>
        <dbReference type="Proteomes" id="UP000541352"/>
    </source>
</evidence>
<evidence type="ECO:0008006" key="3">
    <source>
        <dbReference type="Google" id="ProtNLM"/>
    </source>
</evidence>
<dbReference type="EMBL" id="JACIBY010000001">
    <property type="protein sequence ID" value="MBB3836800.1"/>
    <property type="molecule type" value="Genomic_DNA"/>
</dbReference>
<dbReference type="Proteomes" id="UP000541352">
    <property type="component" value="Unassembled WGS sequence"/>
</dbReference>
<organism evidence="1 2">
    <name type="scientific">Runella defluvii</name>
    <dbReference type="NCBI Taxonomy" id="370973"/>
    <lineage>
        <taxon>Bacteria</taxon>
        <taxon>Pseudomonadati</taxon>
        <taxon>Bacteroidota</taxon>
        <taxon>Cytophagia</taxon>
        <taxon>Cytophagales</taxon>
        <taxon>Spirosomataceae</taxon>
        <taxon>Runella</taxon>
    </lineage>
</organism>
<dbReference type="AlphaFoldDB" id="A0A7W5ZHP1"/>
<evidence type="ECO:0000313" key="1">
    <source>
        <dbReference type="EMBL" id="MBB3836800.1"/>
    </source>
</evidence>
<proteinExistence type="predicted"/>
<gene>
    <name evidence="1" type="ORF">FHS57_000782</name>
</gene>
<name>A0A7W5ZHP1_9BACT</name>
<keyword evidence="2" id="KW-1185">Reference proteome</keyword>
<sequence>MRIISENNNERIQNSFDRICENCNNGLSETLKNSQLIISDNLSAESIYSNKDENLKTIFKKAYSEGFGGILANVEYENVKSHLVVLNITKIDEFELTDSELDGVFSHELGHIFNENPKREEPSILKGNTQIEIDNAKKIERKEAETYADYFSKRTNCSQGLIGSINKYILSDNCKNKELFQERLEQLKKEEVLHGTIKPIR</sequence>
<protein>
    <recommendedName>
        <fullName evidence="3">Peptidase M48 domain-containing protein</fullName>
    </recommendedName>
</protein>
<accession>A0A7W5ZHP1</accession>